<protein>
    <recommendedName>
        <fullName evidence="2">Reverse transcriptase domain-containing protein</fullName>
    </recommendedName>
</protein>
<dbReference type="CDD" id="cd01646">
    <property type="entry name" value="RT_Bac_retron_I"/>
    <property type="match status" value="1"/>
</dbReference>
<sequence length="454" mass="52120">MLLDQGFNQRNFRRIYDAENRKGANLEERFCLVSEEFAELKQQTITIKNLKIELKDSISHQRVERTEETADAVNIAATALREAADGKERYLNDHLEDLANSIARDGHNLTLTPHAIPGGKTLFLSNNDPATFFIEKQIQHNISRLYKISPGNKDVIVPQVMSFCGGKFPFWGLRTDISDFYETIDHRKLLKLLKSDQLLDAPSIRYIQQVLFAYSHATGSAVGLPRGNGISAYLAELFMRPIDTAVKSLGDVLYYARYVDDIFILCAQSPEWKTVDRLADITASVQSHGLALNPTKTIEFSNTDPTKARFNYLGYEFKIANGQCEVDISAEKRNRYRNRINKCFDIYMRAPARKKHNAGETLLRRIIYLTSNTKLHNNKSNAYIGVYYSNRHVNKPARFKDLDAALNYKISLVGNLRLQARLMRCSFELGYGEQRFTYFKQAELINIVRIWKYE</sequence>
<dbReference type="SUPFAM" id="SSF56672">
    <property type="entry name" value="DNA/RNA polymerases"/>
    <property type="match status" value="1"/>
</dbReference>
<dbReference type="Pfam" id="PF00078">
    <property type="entry name" value="RVT_1"/>
    <property type="match status" value="1"/>
</dbReference>
<comment type="caution">
    <text evidence="3">The sequence shown here is derived from an EMBL/GenBank/DDBJ whole genome shotgun (WGS) entry which is preliminary data.</text>
</comment>
<dbReference type="Proteomes" id="UP000248925">
    <property type="component" value="Unassembled WGS sequence"/>
</dbReference>
<gene>
    <name evidence="3" type="ORF">CPY51_30995</name>
</gene>
<reference evidence="3 4" key="1">
    <citation type="journal article" date="2018" name="Sci. Rep.">
        <title>Rhizobium tumorigenes sp. nov., a novel plant tumorigenic bacterium isolated from cane gall tumors on thornless blackberry.</title>
        <authorList>
            <person name="Kuzmanovi N."/>
            <person name="Smalla K."/>
            <person name="Gronow S."/>
            <person name="PuBawska J."/>
        </authorList>
    </citation>
    <scope>NUCLEOTIDE SEQUENCE [LARGE SCALE GENOMIC DNA]</scope>
    <source>
        <strain evidence="3 4">CCBAU 85046</strain>
    </source>
</reference>
<dbReference type="PROSITE" id="PS50878">
    <property type="entry name" value="RT_POL"/>
    <property type="match status" value="1"/>
</dbReference>
<evidence type="ECO:0000259" key="2">
    <source>
        <dbReference type="PROSITE" id="PS50878"/>
    </source>
</evidence>
<dbReference type="NCBIfam" id="NF041747">
    <property type="entry name" value="Drt3a"/>
    <property type="match status" value="1"/>
</dbReference>
<proteinExistence type="inferred from homology"/>
<comment type="similarity">
    <text evidence="1">Belongs to the bacterial reverse transcriptase family.</text>
</comment>
<dbReference type="InterPro" id="IPR000477">
    <property type="entry name" value="RT_dom"/>
</dbReference>
<dbReference type="EMBL" id="PCDP01000082">
    <property type="protein sequence ID" value="PZM07559.1"/>
    <property type="molecule type" value="Genomic_DNA"/>
</dbReference>
<evidence type="ECO:0000313" key="3">
    <source>
        <dbReference type="EMBL" id="PZM07559.1"/>
    </source>
</evidence>
<evidence type="ECO:0000313" key="4">
    <source>
        <dbReference type="Proteomes" id="UP000248925"/>
    </source>
</evidence>
<evidence type="ECO:0000256" key="1">
    <source>
        <dbReference type="ARBA" id="ARBA00034120"/>
    </source>
</evidence>
<dbReference type="InterPro" id="IPR051083">
    <property type="entry name" value="GrpII_Intron_Splice-Mob/Def"/>
</dbReference>
<dbReference type="AlphaFoldDB" id="A0A2W4C0S1"/>
<dbReference type="PANTHER" id="PTHR34047">
    <property type="entry name" value="NUCLEAR INTRON MATURASE 1, MITOCHONDRIAL-RELATED"/>
    <property type="match status" value="1"/>
</dbReference>
<keyword evidence="4" id="KW-1185">Reference proteome</keyword>
<dbReference type="InterPro" id="IPR043502">
    <property type="entry name" value="DNA/RNA_pol_sf"/>
</dbReference>
<feature type="domain" description="Reverse transcriptase" evidence="2">
    <location>
        <begin position="1"/>
        <end position="317"/>
    </location>
</feature>
<dbReference type="PANTHER" id="PTHR34047:SF8">
    <property type="entry name" value="PROTEIN YKFC"/>
    <property type="match status" value="1"/>
</dbReference>
<organism evidence="3 4">
    <name type="scientific">Rhizobium tubonense</name>
    <dbReference type="NCBI Taxonomy" id="484088"/>
    <lineage>
        <taxon>Bacteria</taxon>
        <taxon>Pseudomonadati</taxon>
        <taxon>Pseudomonadota</taxon>
        <taxon>Alphaproteobacteria</taxon>
        <taxon>Hyphomicrobiales</taxon>
        <taxon>Rhizobiaceae</taxon>
        <taxon>Rhizobium/Agrobacterium group</taxon>
        <taxon>Rhizobium</taxon>
    </lineage>
</organism>
<accession>A0A2W4C0S1</accession>
<name>A0A2W4C0S1_9HYPH</name>